<dbReference type="RefSeq" id="XP_025357320.1">
    <property type="nucleotide sequence ID" value="XM_025500661.1"/>
</dbReference>
<accession>A0A316VIY0</accession>
<name>A0A316VIY0_9BASI</name>
<proteinExistence type="predicted"/>
<protein>
    <submittedName>
        <fullName evidence="2">Uncharacterized protein</fullName>
    </submittedName>
</protein>
<dbReference type="Proteomes" id="UP000245771">
    <property type="component" value="Unassembled WGS sequence"/>
</dbReference>
<gene>
    <name evidence="2" type="ORF">FA14DRAFT_176320</name>
</gene>
<reference evidence="2 3" key="1">
    <citation type="journal article" date="2018" name="Mol. Biol. Evol.">
        <title>Broad Genomic Sampling Reveals a Smut Pathogenic Ancestry of the Fungal Clade Ustilaginomycotina.</title>
        <authorList>
            <person name="Kijpornyongpan T."/>
            <person name="Mondo S.J."/>
            <person name="Barry K."/>
            <person name="Sandor L."/>
            <person name="Lee J."/>
            <person name="Lipzen A."/>
            <person name="Pangilinan J."/>
            <person name="LaButti K."/>
            <person name="Hainaut M."/>
            <person name="Henrissat B."/>
            <person name="Grigoriev I.V."/>
            <person name="Spatafora J.W."/>
            <person name="Aime M.C."/>
        </authorList>
    </citation>
    <scope>NUCLEOTIDE SEQUENCE [LARGE SCALE GENOMIC DNA]</scope>
    <source>
        <strain evidence="2 3">MCA 3882</strain>
    </source>
</reference>
<dbReference type="GeneID" id="37022442"/>
<dbReference type="AlphaFoldDB" id="A0A316VIY0"/>
<organism evidence="2 3">
    <name type="scientific">Meira miltonrushii</name>
    <dbReference type="NCBI Taxonomy" id="1280837"/>
    <lineage>
        <taxon>Eukaryota</taxon>
        <taxon>Fungi</taxon>
        <taxon>Dikarya</taxon>
        <taxon>Basidiomycota</taxon>
        <taxon>Ustilaginomycotina</taxon>
        <taxon>Exobasidiomycetes</taxon>
        <taxon>Exobasidiales</taxon>
        <taxon>Brachybasidiaceae</taxon>
        <taxon>Meira</taxon>
    </lineage>
</organism>
<dbReference type="EMBL" id="KZ819602">
    <property type="protein sequence ID" value="PWN37018.1"/>
    <property type="molecule type" value="Genomic_DNA"/>
</dbReference>
<sequence>MYSSFEWAKNTTGYQDAIVYKCKLLALLFLASYDLYLVTAISSGSSSHFDVDPFLNLPPGEDMLAYPTSFVAFDETEASSHPRIPETQQQASQAVYEDPMANRKQEISVRDFIYSKKNRDNPVTSQILKEKKKEIRNQYLARMSKEELKQYKIAKQERDKRQYTIRKNRRGYGSRQNVRRKTITEKVRNGTATPEETLEYKKVAEQKRKSSLARRLHKKQSKKKG</sequence>
<feature type="compositionally biased region" description="Basic and acidic residues" evidence="1">
    <location>
        <begin position="198"/>
        <end position="208"/>
    </location>
</feature>
<keyword evidence="3" id="KW-1185">Reference proteome</keyword>
<feature type="compositionally biased region" description="Basic residues" evidence="1">
    <location>
        <begin position="209"/>
        <end position="225"/>
    </location>
</feature>
<feature type="region of interest" description="Disordered" evidence="1">
    <location>
        <begin position="168"/>
        <end position="225"/>
    </location>
</feature>
<feature type="compositionally biased region" description="Basic residues" evidence="1">
    <location>
        <begin position="168"/>
        <end position="181"/>
    </location>
</feature>
<evidence type="ECO:0000313" key="2">
    <source>
        <dbReference type="EMBL" id="PWN37018.1"/>
    </source>
</evidence>
<dbReference type="InParanoid" id="A0A316VIY0"/>
<evidence type="ECO:0000256" key="1">
    <source>
        <dbReference type="SAM" id="MobiDB-lite"/>
    </source>
</evidence>
<evidence type="ECO:0000313" key="3">
    <source>
        <dbReference type="Proteomes" id="UP000245771"/>
    </source>
</evidence>